<dbReference type="AlphaFoldDB" id="A0A4Q1JQ32"/>
<name>A0A4Q1JQ32_9BACT</name>
<feature type="chain" id="PRO_5020206561" description="Tetratricopeptide repeat protein" evidence="1">
    <location>
        <begin position="20"/>
        <end position="281"/>
    </location>
</feature>
<gene>
    <name evidence="2" type="ORF">EO244_01180</name>
</gene>
<dbReference type="InterPro" id="IPR011990">
    <property type="entry name" value="TPR-like_helical_dom_sf"/>
</dbReference>
<dbReference type="RefSeq" id="WP_129252129.1">
    <property type="nucleotide sequence ID" value="NZ_SAXA01000001.1"/>
</dbReference>
<evidence type="ECO:0000313" key="3">
    <source>
        <dbReference type="Proteomes" id="UP000289703"/>
    </source>
</evidence>
<proteinExistence type="predicted"/>
<reference evidence="2 3" key="1">
    <citation type="submission" date="2019-01" db="EMBL/GenBank/DDBJ databases">
        <title>Ancylomarina salipaludis sp. nov., isolated from a salt marsh.</title>
        <authorList>
            <person name="Yoon J.-H."/>
        </authorList>
    </citation>
    <scope>NUCLEOTIDE SEQUENCE [LARGE SCALE GENOMIC DNA]</scope>
    <source>
        <strain evidence="2 3">SHSM-M15</strain>
    </source>
</reference>
<dbReference type="Proteomes" id="UP000289703">
    <property type="component" value="Unassembled WGS sequence"/>
</dbReference>
<evidence type="ECO:0000313" key="2">
    <source>
        <dbReference type="EMBL" id="RXQ97529.1"/>
    </source>
</evidence>
<feature type="signal peptide" evidence="1">
    <location>
        <begin position="1"/>
        <end position="19"/>
    </location>
</feature>
<organism evidence="2 3">
    <name type="scientific">Ancylomarina salipaludis</name>
    <dbReference type="NCBI Taxonomy" id="2501299"/>
    <lineage>
        <taxon>Bacteria</taxon>
        <taxon>Pseudomonadati</taxon>
        <taxon>Bacteroidota</taxon>
        <taxon>Bacteroidia</taxon>
        <taxon>Marinilabiliales</taxon>
        <taxon>Marinifilaceae</taxon>
        <taxon>Ancylomarina</taxon>
    </lineage>
</organism>
<keyword evidence="3" id="KW-1185">Reference proteome</keyword>
<dbReference type="OrthoDB" id="947679at2"/>
<comment type="caution">
    <text evidence="2">The sequence shown here is derived from an EMBL/GenBank/DDBJ whole genome shotgun (WGS) entry which is preliminary data.</text>
</comment>
<dbReference type="SUPFAM" id="SSF48452">
    <property type="entry name" value="TPR-like"/>
    <property type="match status" value="1"/>
</dbReference>
<keyword evidence="1" id="KW-0732">Signal</keyword>
<evidence type="ECO:0000256" key="1">
    <source>
        <dbReference type="SAM" id="SignalP"/>
    </source>
</evidence>
<accession>A0A4Q1JQ32</accession>
<protein>
    <recommendedName>
        <fullName evidence="4">Tetratricopeptide repeat protein</fullName>
    </recommendedName>
</protein>
<sequence>MKKIIIASLFCLLSLNLLAQYSQKQRFEFIYHLIKSNDFDEALIELDFLNGKTQSDSLYYMKGWALYSLKQLSSSAESFQNVRKESIFYHKSQFFAAYNYAHTKNYTSAKQVLQQIELDNKLDQLRQFEYSGIALLERDFDGYENKRIKSDAILPALQTEVANLDKLHSTIVNRKPKKMWLAGLMSAIVPGSGKIYAGKTGEGIASMLMVTSTGLVTWENHRKLGLKNFKTILFGSIFTVFYVGNIYGSVFSVKISNEEFNHEMDQKILFNIHIPLRNIFN</sequence>
<evidence type="ECO:0008006" key="4">
    <source>
        <dbReference type="Google" id="ProtNLM"/>
    </source>
</evidence>
<dbReference type="EMBL" id="SAXA01000001">
    <property type="protein sequence ID" value="RXQ97529.1"/>
    <property type="molecule type" value="Genomic_DNA"/>
</dbReference>